<sequence>MTQSFSPVSRMLIITAALFIILAGMKMAASLIVPFLLSAFIAIISFPLMNKLQRTGMSKGIALTLVMLLVVLVGVGLTILIGSSITDFSQMLPVYQQKITLQWSSNLQWLSNHGVSVTDNIKDLIDPAEAVGLVSTIIKGFGNVLTNSFLILLTVVFILTETAGLTQKALMLNGNANEPRLIPGEDREFTKVFVENLRNYMSMKTIISVATGTFIGIMLWLIGVDYPVLWGVLAFMLNFVPNIGSIIAAVPAVLLTVVQLGFSSAVLVAIVYIAVNIVIGSVVEPKYMGKGLGLSTLVVFVSLVFWGWILGPVGMLLSVPLTMTVKLALDSKPETQWLGHLLGAVD</sequence>
<keyword evidence="4 6" id="KW-1133">Transmembrane helix</keyword>
<feature type="transmembrane region" description="Helical" evidence="6">
    <location>
        <begin position="265"/>
        <end position="283"/>
    </location>
</feature>
<evidence type="ECO:0000313" key="7">
    <source>
        <dbReference type="EMBL" id="VAW72254.1"/>
    </source>
</evidence>
<evidence type="ECO:0000256" key="6">
    <source>
        <dbReference type="SAM" id="Phobius"/>
    </source>
</evidence>
<feature type="transmembrane region" description="Helical" evidence="6">
    <location>
        <begin position="141"/>
        <end position="160"/>
    </location>
</feature>
<evidence type="ECO:0000256" key="4">
    <source>
        <dbReference type="ARBA" id="ARBA00022989"/>
    </source>
</evidence>
<keyword evidence="5 6" id="KW-0472">Membrane</keyword>
<dbReference type="Pfam" id="PF01594">
    <property type="entry name" value="AI-2E_transport"/>
    <property type="match status" value="1"/>
</dbReference>
<comment type="similarity">
    <text evidence="2">Belongs to the autoinducer-2 exporter (AI-2E) (TC 2.A.86) family.</text>
</comment>
<evidence type="ECO:0000256" key="5">
    <source>
        <dbReference type="ARBA" id="ARBA00023136"/>
    </source>
</evidence>
<keyword evidence="3 6" id="KW-0812">Transmembrane</keyword>
<feature type="transmembrane region" description="Helical" evidence="6">
    <location>
        <begin position="295"/>
        <end position="317"/>
    </location>
</feature>
<proteinExistence type="inferred from homology"/>
<organism evidence="7">
    <name type="scientific">hydrothermal vent metagenome</name>
    <dbReference type="NCBI Taxonomy" id="652676"/>
    <lineage>
        <taxon>unclassified sequences</taxon>
        <taxon>metagenomes</taxon>
        <taxon>ecological metagenomes</taxon>
    </lineage>
</organism>
<evidence type="ECO:0000256" key="2">
    <source>
        <dbReference type="ARBA" id="ARBA00009773"/>
    </source>
</evidence>
<comment type="subcellular location">
    <subcellularLocation>
        <location evidence="1">Membrane</location>
        <topology evidence="1">Multi-pass membrane protein</topology>
    </subcellularLocation>
</comment>
<dbReference type="AlphaFoldDB" id="A0A3B0YTQ6"/>
<dbReference type="PANTHER" id="PTHR21716:SF64">
    <property type="entry name" value="AI-2 TRANSPORT PROTEIN TQSA"/>
    <property type="match status" value="1"/>
</dbReference>
<reference evidence="7" key="1">
    <citation type="submission" date="2018-06" db="EMBL/GenBank/DDBJ databases">
        <authorList>
            <person name="Zhirakovskaya E."/>
        </authorList>
    </citation>
    <scope>NUCLEOTIDE SEQUENCE</scope>
</reference>
<protein>
    <submittedName>
        <fullName evidence="7">Uncharacterized UPF0118 membrane protein</fullName>
    </submittedName>
</protein>
<feature type="transmembrane region" description="Helical" evidence="6">
    <location>
        <begin position="7"/>
        <end position="25"/>
    </location>
</feature>
<dbReference type="InterPro" id="IPR002549">
    <property type="entry name" value="AI-2E-like"/>
</dbReference>
<dbReference type="EMBL" id="UOFJ01000654">
    <property type="protein sequence ID" value="VAW72254.1"/>
    <property type="molecule type" value="Genomic_DNA"/>
</dbReference>
<feature type="transmembrane region" description="Helical" evidence="6">
    <location>
        <begin position="205"/>
        <end position="222"/>
    </location>
</feature>
<feature type="transmembrane region" description="Helical" evidence="6">
    <location>
        <begin position="228"/>
        <end position="258"/>
    </location>
</feature>
<dbReference type="GO" id="GO:0016020">
    <property type="term" value="C:membrane"/>
    <property type="evidence" value="ECO:0007669"/>
    <property type="project" value="UniProtKB-SubCell"/>
</dbReference>
<feature type="transmembrane region" description="Helical" evidence="6">
    <location>
        <begin position="61"/>
        <end position="85"/>
    </location>
</feature>
<evidence type="ECO:0000256" key="3">
    <source>
        <dbReference type="ARBA" id="ARBA00022692"/>
    </source>
</evidence>
<dbReference type="GO" id="GO:0055085">
    <property type="term" value="P:transmembrane transport"/>
    <property type="evidence" value="ECO:0007669"/>
    <property type="project" value="TreeGrafter"/>
</dbReference>
<evidence type="ECO:0000256" key="1">
    <source>
        <dbReference type="ARBA" id="ARBA00004141"/>
    </source>
</evidence>
<gene>
    <name evidence="7" type="ORF">MNBD_GAMMA10-1663</name>
</gene>
<feature type="transmembrane region" description="Helical" evidence="6">
    <location>
        <begin position="31"/>
        <end position="49"/>
    </location>
</feature>
<accession>A0A3B0YTQ6</accession>
<name>A0A3B0YTQ6_9ZZZZ</name>
<dbReference type="PANTHER" id="PTHR21716">
    <property type="entry name" value="TRANSMEMBRANE PROTEIN"/>
    <property type="match status" value="1"/>
</dbReference>